<dbReference type="Pfam" id="PF17862">
    <property type="entry name" value="AAA_lid_3"/>
    <property type="match status" value="1"/>
</dbReference>
<dbReference type="InterPro" id="IPR042231">
    <property type="entry name" value="Cho/carn_acyl_trans_2"/>
</dbReference>
<reference evidence="11" key="1">
    <citation type="submission" date="2016-11" db="UniProtKB">
        <authorList>
            <consortium name="WormBaseParasite"/>
        </authorList>
    </citation>
    <scope>IDENTIFICATION</scope>
</reference>
<dbReference type="Pfam" id="PF00755">
    <property type="entry name" value="Carn_acyltransf"/>
    <property type="match status" value="1"/>
</dbReference>
<feature type="domain" description="ATPase AAA-type core" evidence="6">
    <location>
        <begin position="201"/>
        <end position="263"/>
    </location>
</feature>
<keyword evidence="10" id="KW-1185">Reference proteome</keyword>
<dbReference type="Pfam" id="PF00004">
    <property type="entry name" value="AAA"/>
    <property type="match status" value="1"/>
</dbReference>
<name>A0A1I7WCL8_HETBA</name>
<keyword evidence="3" id="KW-0067">ATP-binding</keyword>
<accession>A0A1I7WCL8</accession>
<evidence type="ECO:0000259" key="7">
    <source>
        <dbReference type="Pfam" id="PF00755"/>
    </source>
</evidence>
<dbReference type="GO" id="GO:0015630">
    <property type="term" value="C:microtubule cytoskeleton"/>
    <property type="evidence" value="ECO:0007669"/>
    <property type="project" value="TreeGrafter"/>
</dbReference>
<dbReference type="InterPro" id="IPR027417">
    <property type="entry name" value="P-loop_NTPase"/>
</dbReference>
<dbReference type="GO" id="GO:0000226">
    <property type="term" value="P:microtubule cytoskeleton organization"/>
    <property type="evidence" value="ECO:0007669"/>
    <property type="project" value="UniProtKB-ARBA"/>
</dbReference>
<dbReference type="Pfam" id="PF09336">
    <property type="entry name" value="Vps4_C"/>
    <property type="match status" value="1"/>
</dbReference>
<dbReference type="InterPro" id="IPR003959">
    <property type="entry name" value="ATPase_AAA_core"/>
</dbReference>
<dbReference type="SUPFAM" id="SSF52540">
    <property type="entry name" value="P-loop containing nucleoside triphosphate hydrolases"/>
    <property type="match status" value="1"/>
</dbReference>
<feature type="domain" description="Spastin/Vps4 C-terminal" evidence="8">
    <location>
        <begin position="307"/>
        <end position="338"/>
    </location>
</feature>
<feature type="domain" description="AAA ATPase AAA+ lid" evidence="9">
    <location>
        <begin position="266"/>
        <end position="304"/>
    </location>
</feature>
<dbReference type="Gene3D" id="3.40.50.300">
    <property type="entry name" value="P-loop containing nucleotide triphosphate hydrolases"/>
    <property type="match status" value="1"/>
</dbReference>
<evidence type="ECO:0000256" key="1">
    <source>
        <dbReference type="ARBA" id="ARBA00006914"/>
    </source>
</evidence>
<dbReference type="InterPro" id="IPR050304">
    <property type="entry name" value="MT-severing_AAA_ATPase"/>
</dbReference>
<evidence type="ECO:0000313" key="11">
    <source>
        <dbReference type="WBParaSite" id="Hba_02471"/>
    </source>
</evidence>
<evidence type="ECO:0000256" key="3">
    <source>
        <dbReference type="ARBA" id="ARBA00022840"/>
    </source>
</evidence>
<evidence type="ECO:0000259" key="9">
    <source>
        <dbReference type="Pfam" id="PF17862"/>
    </source>
</evidence>
<dbReference type="WBParaSite" id="Hba_02471">
    <property type="protein sequence ID" value="Hba_02471"/>
    <property type="gene ID" value="Hba_02471"/>
</dbReference>
<feature type="compositionally biased region" description="Polar residues" evidence="5">
    <location>
        <begin position="89"/>
        <end position="107"/>
    </location>
</feature>
<organism evidence="10 11">
    <name type="scientific">Heterorhabditis bacteriophora</name>
    <name type="common">Entomopathogenic nematode worm</name>
    <dbReference type="NCBI Taxonomy" id="37862"/>
    <lineage>
        <taxon>Eukaryota</taxon>
        <taxon>Metazoa</taxon>
        <taxon>Ecdysozoa</taxon>
        <taxon>Nematoda</taxon>
        <taxon>Chromadorea</taxon>
        <taxon>Rhabditida</taxon>
        <taxon>Rhabditina</taxon>
        <taxon>Rhabditomorpha</taxon>
        <taxon>Strongyloidea</taxon>
        <taxon>Heterorhabditidae</taxon>
        <taxon>Heterorhabditis</taxon>
    </lineage>
</organism>
<dbReference type="Gene3D" id="3.30.559.70">
    <property type="entry name" value="Choline/Carnitine o-acyltransferase, domain 2"/>
    <property type="match status" value="1"/>
</dbReference>
<dbReference type="PANTHER" id="PTHR23074:SF86">
    <property type="entry name" value="SPASTIN"/>
    <property type="match status" value="1"/>
</dbReference>
<evidence type="ECO:0000259" key="8">
    <source>
        <dbReference type="Pfam" id="PF09336"/>
    </source>
</evidence>
<evidence type="ECO:0000259" key="6">
    <source>
        <dbReference type="Pfam" id="PF00004"/>
    </source>
</evidence>
<dbReference type="Gene3D" id="1.10.8.60">
    <property type="match status" value="1"/>
</dbReference>
<sequence length="462" mass="52131">MNLLNNRKDVSCRNLQYEQFMICFNHGRKRLMEALDIEEKYDVNLEALEVNTMDVPADKRKEVAEAKEKISGYSRSAQERFVSLMNKLSPPSSTGRNNESLPSTSGIVGNCRTKRTIRTASTRAPSTGRPPCRTPAQNILLKGVDPKFGERLLDEMLERTGVKLSDVAGCEVAKEALEEAVILPAVNPGLFSGLRQPVKGILLFGPPGNGKTLLAKAVASESNQVFFNLSAASLTSKWVGDAEKTIRSLFQIARNAQPAIIFIGSWIASRTIGYSNSDLVALCKEAAMIPVRGIERQKLATTDLSKLRNLKLSDFDKALQVIKPSTNSKHLEKLSEFALRAGQVCNYDSSPFLCTSKFQNFALEDWWYDAYNEIREPIIPYISLASMNSLFKPLKDSQLCRAAEVTHYWMQFWKKIREETMPITRSRGVIWDMHQYHCLFNSTRVPLLRKDRIDRYFKTGEE</sequence>
<dbReference type="InterPro" id="IPR039551">
    <property type="entry name" value="Cho/carn_acyl_trans"/>
</dbReference>
<evidence type="ECO:0000256" key="5">
    <source>
        <dbReference type="SAM" id="MobiDB-lite"/>
    </source>
</evidence>
<dbReference type="GO" id="GO:0016887">
    <property type="term" value="F:ATP hydrolysis activity"/>
    <property type="evidence" value="ECO:0007669"/>
    <property type="project" value="InterPro"/>
</dbReference>
<dbReference type="InterPro" id="IPR015415">
    <property type="entry name" value="Spast_Vps4_C"/>
</dbReference>
<dbReference type="GO" id="GO:0005524">
    <property type="term" value="F:ATP binding"/>
    <property type="evidence" value="ECO:0007669"/>
    <property type="project" value="UniProtKB-KW"/>
</dbReference>
<evidence type="ECO:0000256" key="2">
    <source>
        <dbReference type="ARBA" id="ARBA00022741"/>
    </source>
</evidence>
<dbReference type="InterPro" id="IPR041569">
    <property type="entry name" value="AAA_lid_3"/>
</dbReference>
<keyword evidence="2" id="KW-0547">Nucleotide-binding</keyword>
<evidence type="ECO:0000313" key="10">
    <source>
        <dbReference type="Proteomes" id="UP000095283"/>
    </source>
</evidence>
<dbReference type="PANTHER" id="PTHR23074">
    <property type="entry name" value="AAA DOMAIN-CONTAINING"/>
    <property type="match status" value="1"/>
</dbReference>
<evidence type="ECO:0000256" key="4">
    <source>
        <dbReference type="ARBA" id="ARBA00023136"/>
    </source>
</evidence>
<comment type="similarity">
    <text evidence="1">Belongs to the AAA ATPase family.</text>
</comment>
<dbReference type="Proteomes" id="UP000095283">
    <property type="component" value="Unplaced"/>
</dbReference>
<keyword evidence="4" id="KW-0472">Membrane</keyword>
<protein>
    <submittedName>
        <fullName evidence="11">AAA domain-containing protein</fullName>
    </submittedName>
</protein>
<feature type="region of interest" description="Disordered" evidence="5">
    <location>
        <begin position="87"/>
        <end position="108"/>
    </location>
</feature>
<proteinExistence type="inferred from homology"/>
<dbReference type="SUPFAM" id="SSF52777">
    <property type="entry name" value="CoA-dependent acyltransferases"/>
    <property type="match status" value="1"/>
</dbReference>
<feature type="domain" description="Choline/carnitine acyltransferase" evidence="7">
    <location>
        <begin position="363"/>
        <end position="454"/>
    </location>
</feature>
<dbReference type="AlphaFoldDB" id="A0A1I7WCL8"/>